<evidence type="ECO:0000259" key="1">
    <source>
        <dbReference type="PROSITE" id="PS50404"/>
    </source>
</evidence>
<dbReference type="InterPro" id="IPR036249">
    <property type="entry name" value="Thioredoxin-like_sf"/>
</dbReference>
<dbReference type="Proteomes" id="UP001597400">
    <property type="component" value="Unassembled WGS sequence"/>
</dbReference>
<dbReference type="EC" id="2.5.1.18" evidence="3"/>
<sequence length="240" mass="26600">MSVCELWYWPGIPGRGEFVRLALEAGGIPYRDVVMAAPDADSGMSAMLDDMERDDPAPPFAPPYLVADGMRIAQVANILAFLGERHGLAPADPAGRYWAAQLQLTIADMVAEVHDVHHPVSVALRYEDQMPEAARRAEAFRAERMPKFLDYFERVLVARGDWLCGATWSYADLSLFQLAEGLAFAFPKRFAAVIADRPHVAALRARVAALPELQAYLASPRRQAFSDGIFRHYPELDGVD</sequence>
<dbReference type="PROSITE" id="PS50404">
    <property type="entry name" value="GST_NTER"/>
    <property type="match status" value="1"/>
</dbReference>
<dbReference type="PANTHER" id="PTHR11571:SF263">
    <property type="entry name" value="GLUTATHIONE S-TRANSFERASE"/>
    <property type="match status" value="1"/>
</dbReference>
<dbReference type="Gene3D" id="3.40.30.10">
    <property type="entry name" value="Glutaredoxin"/>
    <property type="match status" value="1"/>
</dbReference>
<dbReference type="InterPro" id="IPR004045">
    <property type="entry name" value="Glutathione_S-Trfase_N"/>
</dbReference>
<evidence type="ECO:0000313" key="3">
    <source>
        <dbReference type="EMBL" id="MFD1949636.1"/>
    </source>
</evidence>
<dbReference type="InterPro" id="IPR036282">
    <property type="entry name" value="Glutathione-S-Trfase_C_sf"/>
</dbReference>
<dbReference type="SUPFAM" id="SSF47616">
    <property type="entry name" value="GST C-terminal domain-like"/>
    <property type="match status" value="1"/>
</dbReference>
<comment type="caution">
    <text evidence="3">The sequence shown here is derived from an EMBL/GenBank/DDBJ whole genome shotgun (WGS) entry which is preliminary data.</text>
</comment>
<gene>
    <name evidence="3" type="ORF">ACFSGX_02495</name>
</gene>
<reference evidence="4" key="1">
    <citation type="journal article" date="2019" name="Int. J. Syst. Evol. Microbiol.">
        <title>The Global Catalogue of Microorganisms (GCM) 10K type strain sequencing project: providing services to taxonomists for standard genome sequencing and annotation.</title>
        <authorList>
            <consortium name="The Broad Institute Genomics Platform"/>
            <consortium name="The Broad Institute Genome Sequencing Center for Infectious Disease"/>
            <person name="Wu L."/>
            <person name="Ma J."/>
        </authorList>
    </citation>
    <scope>NUCLEOTIDE SEQUENCE [LARGE SCALE GENOMIC DNA]</scope>
    <source>
        <strain evidence="4">CGMCC 1.12702</strain>
    </source>
</reference>
<dbReference type="EMBL" id="JBHUGS010000001">
    <property type="protein sequence ID" value="MFD1949636.1"/>
    <property type="molecule type" value="Genomic_DNA"/>
</dbReference>
<dbReference type="GO" id="GO:0004364">
    <property type="term" value="F:glutathione transferase activity"/>
    <property type="evidence" value="ECO:0007669"/>
    <property type="project" value="UniProtKB-EC"/>
</dbReference>
<keyword evidence="3" id="KW-0808">Transferase</keyword>
<dbReference type="RefSeq" id="WP_380927215.1">
    <property type="nucleotide sequence ID" value="NZ_JBHUGS010000001.1"/>
</dbReference>
<dbReference type="CDD" id="cd03192">
    <property type="entry name" value="GST_C_Sigma_like"/>
    <property type="match status" value="1"/>
</dbReference>
<name>A0ABW4TVR0_9SPHN</name>
<dbReference type="InterPro" id="IPR050213">
    <property type="entry name" value="GST_superfamily"/>
</dbReference>
<dbReference type="InterPro" id="IPR004046">
    <property type="entry name" value="GST_C"/>
</dbReference>
<organism evidence="3 4">
    <name type="scientific">Sphingomonas arantia</name>
    <dbReference type="NCBI Taxonomy" id="1460676"/>
    <lineage>
        <taxon>Bacteria</taxon>
        <taxon>Pseudomonadati</taxon>
        <taxon>Pseudomonadota</taxon>
        <taxon>Alphaproteobacteria</taxon>
        <taxon>Sphingomonadales</taxon>
        <taxon>Sphingomonadaceae</taxon>
        <taxon>Sphingomonas</taxon>
    </lineage>
</organism>
<dbReference type="PANTHER" id="PTHR11571">
    <property type="entry name" value="GLUTATHIONE S-TRANSFERASE"/>
    <property type="match status" value="1"/>
</dbReference>
<feature type="domain" description="GST C-terminal" evidence="2">
    <location>
        <begin position="92"/>
        <end position="236"/>
    </location>
</feature>
<dbReference type="Pfam" id="PF14497">
    <property type="entry name" value="GST_C_3"/>
    <property type="match status" value="1"/>
</dbReference>
<dbReference type="InterPro" id="IPR010987">
    <property type="entry name" value="Glutathione-S-Trfase_C-like"/>
</dbReference>
<dbReference type="SUPFAM" id="SSF52833">
    <property type="entry name" value="Thioredoxin-like"/>
    <property type="match status" value="1"/>
</dbReference>
<dbReference type="Gene3D" id="1.20.1050.10">
    <property type="match status" value="1"/>
</dbReference>
<accession>A0ABW4TVR0</accession>
<dbReference type="PROSITE" id="PS50405">
    <property type="entry name" value="GST_CTER"/>
    <property type="match status" value="1"/>
</dbReference>
<feature type="domain" description="GST N-terminal" evidence="1">
    <location>
        <begin position="3"/>
        <end position="90"/>
    </location>
</feature>
<proteinExistence type="predicted"/>
<keyword evidence="4" id="KW-1185">Reference proteome</keyword>
<evidence type="ECO:0000313" key="4">
    <source>
        <dbReference type="Proteomes" id="UP001597400"/>
    </source>
</evidence>
<protein>
    <submittedName>
        <fullName evidence="3">Glutathione S-transferase</fullName>
        <ecNumber evidence="3">2.5.1.18</ecNumber>
    </submittedName>
</protein>
<evidence type="ECO:0000259" key="2">
    <source>
        <dbReference type="PROSITE" id="PS50405"/>
    </source>
</evidence>